<accession>A0A645HEB2</accession>
<protein>
    <submittedName>
        <fullName evidence="1">Uncharacterized protein</fullName>
    </submittedName>
</protein>
<comment type="caution">
    <text evidence="1">The sequence shown here is derived from an EMBL/GenBank/DDBJ whole genome shotgun (WGS) entry which is preliminary data.</text>
</comment>
<dbReference type="AlphaFoldDB" id="A0A645HEB2"/>
<organism evidence="1">
    <name type="scientific">bioreactor metagenome</name>
    <dbReference type="NCBI Taxonomy" id="1076179"/>
    <lineage>
        <taxon>unclassified sequences</taxon>
        <taxon>metagenomes</taxon>
        <taxon>ecological metagenomes</taxon>
    </lineage>
</organism>
<reference evidence="1" key="1">
    <citation type="submission" date="2019-08" db="EMBL/GenBank/DDBJ databases">
        <authorList>
            <person name="Kucharzyk K."/>
            <person name="Murdoch R.W."/>
            <person name="Higgins S."/>
            <person name="Loffler F."/>
        </authorList>
    </citation>
    <scope>NUCLEOTIDE SEQUENCE</scope>
</reference>
<evidence type="ECO:0000313" key="1">
    <source>
        <dbReference type="EMBL" id="MPN37060.1"/>
    </source>
</evidence>
<proteinExistence type="predicted"/>
<gene>
    <name evidence="1" type="ORF">SDC9_184576</name>
</gene>
<dbReference type="EMBL" id="VSSQ01091523">
    <property type="protein sequence ID" value="MPN37060.1"/>
    <property type="molecule type" value="Genomic_DNA"/>
</dbReference>
<sequence>MHAQGLGDCSSGSRSRETSRKDQITLALFSCEIADLSFDLNRPGRYLRIGDKCIHPYERRRCQFDTSDDPIPIPLGVVADTVRILSNINHQTIVHPDREHMATRGDATQIVDVRSCQGVVCSDESSIEPHAGFPMRPL</sequence>
<name>A0A645HEB2_9ZZZZ</name>